<keyword evidence="2" id="KW-0812">Transmembrane</keyword>
<comment type="caution">
    <text evidence="3">The sequence shown here is derived from an EMBL/GenBank/DDBJ whole genome shotgun (WGS) entry which is preliminary data.</text>
</comment>
<evidence type="ECO:0000313" key="4">
    <source>
        <dbReference type="Proteomes" id="UP000239485"/>
    </source>
</evidence>
<dbReference type="EMBL" id="PTJD01000003">
    <property type="protein sequence ID" value="PPK97623.1"/>
    <property type="molecule type" value="Genomic_DNA"/>
</dbReference>
<sequence length="61" mass="6343">MSTQANIPAGGDPVHGNGVGTPDRTPANTKLRLLVGWTLVGIPLLYGVVETLNRASKLFTG</sequence>
<name>A0A2S6ITP9_9ACTN</name>
<gene>
    <name evidence="3" type="ORF">CLV92_103157</name>
</gene>
<accession>A0A2S6ITP9</accession>
<evidence type="ECO:0000313" key="3">
    <source>
        <dbReference type="EMBL" id="PPK97623.1"/>
    </source>
</evidence>
<feature type="transmembrane region" description="Helical" evidence="2">
    <location>
        <begin position="31"/>
        <end position="49"/>
    </location>
</feature>
<dbReference type="RefSeq" id="WP_104431807.1">
    <property type="nucleotide sequence ID" value="NZ_PTJD01000003.1"/>
</dbReference>
<evidence type="ECO:0000256" key="2">
    <source>
        <dbReference type="SAM" id="Phobius"/>
    </source>
</evidence>
<keyword evidence="4" id="KW-1185">Reference proteome</keyword>
<feature type="region of interest" description="Disordered" evidence="1">
    <location>
        <begin position="1"/>
        <end position="24"/>
    </location>
</feature>
<dbReference type="OrthoDB" id="5197032at2"/>
<reference evidence="3 4" key="1">
    <citation type="submission" date="2018-02" db="EMBL/GenBank/DDBJ databases">
        <title>Genomic Encyclopedia of Archaeal and Bacterial Type Strains, Phase II (KMG-II): from individual species to whole genera.</title>
        <authorList>
            <person name="Goeker M."/>
        </authorList>
    </citation>
    <scope>NUCLEOTIDE SEQUENCE [LARGE SCALE GENOMIC DNA]</scope>
    <source>
        <strain evidence="3 4">DSM 22857</strain>
    </source>
</reference>
<keyword evidence="2" id="KW-0472">Membrane</keyword>
<dbReference type="Proteomes" id="UP000239485">
    <property type="component" value="Unassembled WGS sequence"/>
</dbReference>
<organism evidence="3 4">
    <name type="scientific">Kineococcus xinjiangensis</name>
    <dbReference type="NCBI Taxonomy" id="512762"/>
    <lineage>
        <taxon>Bacteria</taxon>
        <taxon>Bacillati</taxon>
        <taxon>Actinomycetota</taxon>
        <taxon>Actinomycetes</taxon>
        <taxon>Kineosporiales</taxon>
        <taxon>Kineosporiaceae</taxon>
        <taxon>Kineococcus</taxon>
    </lineage>
</organism>
<dbReference type="AlphaFoldDB" id="A0A2S6ITP9"/>
<keyword evidence="2" id="KW-1133">Transmembrane helix</keyword>
<proteinExistence type="predicted"/>
<evidence type="ECO:0000256" key="1">
    <source>
        <dbReference type="SAM" id="MobiDB-lite"/>
    </source>
</evidence>
<protein>
    <submittedName>
        <fullName evidence="3">Uncharacterized protein</fullName>
    </submittedName>
</protein>